<dbReference type="GO" id="GO:0008171">
    <property type="term" value="F:O-methyltransferase activity"/>
    <property type="evidence" value="ECO:0007669"/>
    <property type="project" value="InterPro"/>
</dbReference>
<dbReference type="PROSITE" id="PS51683">
    <property type="entry name" value="SAM_OMT_II"/>
    <property type="match status" value="1"/>
</dbReference>
<dbReference type="InterPro" id="IPR029063">
    <property type="entry name" value="SAM-dependent_MTases_sf"/>
</dbReference>
<dbReference type="Gene3D" id="1.10.10.10">
    <property type="entry name" value="Winged helix-like DNA-binding domain superfamily/Winged helix DNA-binding domain"/>
    <property type="match status" value="1"/>
</dbReference>
<name>A0A3S2TZA4_9FLAO</name>
<keyword evidence="1 7" id="KW-0489">Methyltransferase</keyword>
<dbReference type="Pfam" id="PF00891">
    <property type="entry name" value="Methyltransf_2"/>
    <property type="match status" value="1"/>
</dbReference>
<dbReference type="GO" id="GO:0046983">
    <property type="term" value="F:protein dimerization activity"/>
    <property type="evidence" value="ECO:0007669"/>
    <property type="project" value="InterPro"/>
</dbReference>
<keyword evidence="2 7" id="KW-0808">Transferase</keyword>
<dbReference type="CDD" id="cd02440">
    <property type="entry name" value="AdoMet_MTases"/>
    <property type="match status" value="1"/>
</dbReference>
<dbReference type="AlphaFoldDB" id="A0A3S2TZA4"/>
<evidence type="ECO:0000256" key="3">
    <source>
        <dbReference type="ARBA" id="ARBA00022691"/>
    </source>
</evidence>
<dbReference type="Pfam" id="PF08100">
    <property type="entry name" value="Dimerisation"/>
    <property type="match status" value="1"/>
</dbReference>
<dbReference type="InterPro" id="IPR001077">
    <property type="entry name" value="COMT_C"/>
</dbReference>
<dbReference type="SUPFAM" id="SSF46785">
    <property type="entry name" value="Winged helix' DNA-binding domain"/>
    <property type="match status" value="1"/>
</dbReference>
<evidence type="ECO:0000256" key="4">
    <source>
        <dbReference type="PIRSR" id="PIRSR005739-1"/>
    </source>
</evidence>
<keyword evidence="8" id="KW-1185">Reference proteome</keyword>
<evidence type="ECO:0000313" key="8">
    <source>
        <dbReference type="Proteomes" id="UP000285211"/>
    </source>
</evidence>
<protein>
    <submittedName>
        <fullName evidence="7">Methyltransferase</fullName>
    </submittedName>
</protein>
<dbReference type="PIRSF" id="PIRSF005739">
    <property type="entry name" value="O-mtase"/>
    <property type="match status" value="1"/>
</dbReference>
<evidence type="ECO:0000259" key="5">
    <source>
        <dbReference type="Pfam" id="PF00891"/>
    </source>
</evidence>
<dbReference type="PANTHER" id="PTHR11746">
    <property type="entry name" value="O-METHYLTRANSFERASE"/>
    <property type="match status" value="1"/>
</dbReference>
<dbReference type="Proteomes" id="UP000285211">
    <property type="component" value="Unassembled WGS sequence"/>
</dbReference>
<feature type="domain" description="O-methyltransferase dimerisation" evidence="6">
    <location>
        <begin position="15"/>
        <end position="91"/>
    </location>
</feature>
<dbReference type="OrthoDB" id="9766840at2"/>
<keyword evidence="3" id="KW-0949">S-adenosyl-L-methionine</keyword>
<evidence type="ECO:0000313" key="7">
    <source>
        <dbReference type="EMBL" id="RVT72804.1"/>
    </source>
</evidence>
<feature type="domain" description="O-methyltransferase C-terminal" evidence="5">
    <location>
        <begin position="119"/>
        <end position="329"/>
    </location>
</feature>
<evidence type="ECO:0000256" key="2">
    <source>
        <dbReference type="ARBA" id="ARBA00022679"/>
    </source>
</evidence>
<gene>
    <name evidence="7" type="ORF">EOD40_15440</name>
</gene>
<evidence type="ECO:0000259" key="6">
    <source>
        <dbReference type="Pfam" id="PF08100"/>
    </source>
</evidence>
<evidence type="ECO:0000256" key="1">
    <source>
        <dbReference type="ARBA" id="ARBA00022603"/>
    </source>
</evidence>
<feature type="active site" description="Proton acceptor" evidence="4">
    <location>
        <position position="256"/>
    </location>
</feature>
<dbReference type="InterPro" id="IPR012967">
    <property type="entry name" value="COMT_dimerisation"/>
</dbReference>
<sequence>MENQTNQPSPASIMQIGSGFWASKILLSAVKFELFTHLAKEGSLSAKEIKSLLKLNCTDRHLFDFLDALFSFGFLKRDGLLETAKYSNSLDTELFLDKAKTTYVGGMLEMMNDRLYGFWGNLEDGLKTGLVQNESKNGNEPIFVNLYKDPELLKGFVNAMTGIQIGNFMALAQKFDFSKHKTFLDVGGSAGILSTMVAKHNSNMSCTTFDLPAVEAMAKETIQKFEVSNQVKAVSGDFFADSFPKADVVTMGNILHDWNEENKLMLMQKAYDALPDGGVFIAIESVIDNERKQNSFGLMMSLNMLIETGDGFDYTFDDFNKWATQIGFKSTSLLALTGPTSAAIAYK</sequence>
<dbReference type="Gene3D" id="3.40.50.150">
    <property type="entry name" value="Vaccinia Virus protein VP39"/>
    <property type="match status" value="1"/>
</dbReference>
<dbReference type="GO" id="GO:0032259">
    <property type="term" value="P:methylation"/>
    <property type="evidence" value="ECO:0007669"/>
    <property type="project" value="UniProtKB-KW"/>
</dbReference>
<dbReference type="SUPFAM" id="SSF53335">
    <property type="entry name" value="S-adenosyl-L-methionine-dependent methyltransferases"/>
    <property type="match status" value="1"/>
</dbReference>
<comment type="caution">
    <text evidence="7">The sequence shown here is derived from an EMBL/GenBank/DDBJ whole genome shotgun (WGS) entry which is preliminary data.</text>
</comment>
<reference evidence="7 8" key="1">
    <citation type="submission" date="2019-01" db="EMBL/GenBank/DDBJ databases">
        <authorList>
            <person name="Chen W.-M."/>
        </authorList>
    </citation>
    <scope>NUCLEOTIDE SEQUENCE [LARGE SCALE GENOMIC DNA]</scope>
    <source>
        <strain evidence="7 8">BBQ-12</strain>
    </source>
</reference>
<dbReference type="InterPro" id="IPR036388">
    <property type="entry name" value="WH-like_DNA-bd_sf"/>
</dbReference>
<accession>A0A3S2TZA4</accession>
<dbReference type="InterPro" id="IPR016461">
    <property type="entry name" value="COMT-like"/>
</dbReference>
<dbReference type="EMBL" id="SACJ01000012">
    <property type="protein sequence ID" value="RVT72804.1"/>
    <property type="molecule type" value="Genomic_DNA"/>
</dbReference>
<dbReference type="InterPro" id="IPR036390">
    <property type="entry name" value="WH_DNA-bd_sf"/>
</dbReference>
<organism evidence="7 8">
    <name type="scientific">Flavobacterium sufflavum</name>
    <dbReference type="NCBI Taxonomy" id="1921138"/>
    <lineage>
        <taxon>Bacteria</taxon>
        <taxon>Pseudomonadati</taxon>
        <taxon>Bacteroidota</taxon>
        <taxon>Flavobacteriia</taxon>
        <taxon>Flavobacteriales</taxon>
        <taxon>Flavobacteriaceae</taxon>
        <taxon>Flavobacterium</taxon>
    </lineage>
</organism>
<dbReference type="RefSeq" id="WP_128197064.1">
    <property type="nucleotide sequence ID" value="NZ_SACJ01000012.1"/>
</dbReference>
<proteinExistence type="predicted"/>